<dbReference type="RefSeq" id="WP_307556485.1">
    <property type="nucleotide sequence ID" value="NZ_JAUSQU010000001.1"/>
</dbReference>
<dbReference type="Proteomes" id="UP001225356">
    <property type="component" value="Unassembled WGS sequence"/>
</dbReference>
<dbReference type="PROSITE" id="PS51900">
    <property type="entry name" value="CB"/>
    <property type="match status" value="1"/>
</dbReference>
<keyword evidence="2 4" id="KW-0238">DNA-binding</keyword>
<evidence type="ECO:0000256" key="4">
    <source>
        <dbReference type="PROSITE-ProRule" id="PRU01248"/>
    </source>
</evidence>
<accession>A0ABT9Q767</accession>
<reference evidence="7 8" key="1">
    <citation type="submission" date="2023-07" db="EMBL/GenBank/DDBJ databases">
        <title>Sequencing the genomes of 1000 actinobacteria strains.</title>
        <authorList>
            <person name="Klenk H.-P."/>
        </authorList>
    </citation>
    <scope>NUCLEOTIDE SEQUENCE [LARGE SCALE GENOMIC DNA]</scope>
    <source>
        <strain evidence="7 8">DSM 46740</strain>
    </source>
</reference>
<name>A0ABT9Q767_9ACTN</name>
<protein>
    <submittedName>
        <fullName evidence="7">Site-specific recombinase XerD</fullName>
    </submittedName>
</protein>
<dbReference type="InterPro" id="IPR002104">
    <property type="entry name" value="Integrase_catalytic"/>
</dbReference>
<dbReference type="InterPro" id="IPR013762">
    <property type="entry name" value="Integrase-like_cat_sf"/>
</dbReference>
<evidence type="ECO:0000313" key="8">
    <source>
        <dbReference type="Proteomes" id="UP001225356"/>
    </source>
</evidence>
<dbReference type="InterPro" id="IPR010998">
    <property type="entry name" value="Integrase_recombinase_N"/>
</dbReference>
<feature type="domain" description="Core-binding (CB)" evidence="6">
    <location>
        <begin position="215"/>
        <end position="314"/>
    </location>
</feature>
<dbReference type="Gene3D" id="1.10.150.130">
    <property type="match status" value="1"/>
</dbReference>
<keyword evidence="3" id="KW-0233">DNA recombination</keyword>
<proteinExistence type="inferred from homology"/>
<keyword evidence="8" id="KW-1185">Reference proteome</keyword>
<dbReference type="PROSITE" id="PS51898">
    <property type="entry name" value="TYR_RECOMBINASE"/>
    <property type="match status" value="1"/>
</dbReference>
<evidence type="ECO:0000256" key="2">
    <source>
        <dbReference type="ARBA" id="ARBA00023125"/>
    </source>
</evidence>
<comment type="similarity">
    <text evidence="1">Belongs to the 'phage' integrase family.</text>
</comment>
<dbReference type="Pfam" id="PF00589">
    <property type="entry name" value="Phage_integrase"/>
    <property type="match status" value="1"/>
</dbReference>
<dbReference type="EMBL" id="JAUSQU010000001">
    <property type="protein sequence ID" value="MDP9842591.1"/>
    <property type="molecule type" value="Genomic_DNA"/>
</dbReference>
<evidence type="ECO:0000259" key="5">
    <source>
        <dbReference type="PROSITE" id="PS51898"/>
    </source>
</evidence>
<dbReference type="SUPFAM" id="SSF56349">
    <property type="entry name" value="DNA breaking-rejoining enzymes"/>
    <property type="match status" value="1"/>
</dbReference>
<dbReference type="InterPro" id="IPR050090">
    <property type="entry name" value="Tyrosine_recombinase_XerCD"/>
</dbReference>
<feature type="domain" description="Tyr recombinase" evidence="5">
    <location>
        <begin position="338"/>
        <end position="533"/>
    </location>
</feature>
<comment type="caution">
    <text evidence="7">The sequence shown here is derived from an EMBL/GenBank/DDBJ whole genome shotgun (WGS) entry which is preliminary data.</text>
</comment>
<gene>
    <name evidence="7" type="ORF">J2853_001802</name>
</gene>
<dbReference type="Gene3D" id="1.10.443.10">
    <property type="entry name" value="Intergrase catalytic core"/>
    <property type="match status" value="1"/>
</dbReference>
<dbReference type="PANTHER" id="PTHR30349:SF41">
    <property type="entry name" value="INTEGRASE_RECOMBINASE PROTEIN MJ0367-RELATED"/>
    <property type="match status" value="1"/>
</dbReference>
<sequence>MSAPAALTLRRQGSPDLLVAYAEAVAQLPIGPDAKRLRRNAAQRLLTIHPRPAEWMTRPTPVRLADLQRTGAWSFLTWCFVEGHLRPDLDLLIAKNPGDLYQEWTSRHPDDVARIVQIAERFGWSATWTKDVSRGGLSLLCLTSGKTLDELTDDAFDAFAHALAAAPSAGPHTWTHNSSRAFSLHQACYELRICQRPPRQARAVKATLEQRLHAIPQPHIRKIALRYLTTAATTLRPNTVDLRADSLITFAEYLAAHHPRVHNLTELTREHIEGFLIYNHKRPWRGRVARDQPVSAVVSKRSIIDLRCFLDDLTLWGWSERPPHRLLFPSDIPRLDKPLPRALAPDIDRNLLAAINQLSDPFARIGLILLRGTGIRLGELLDLELDCIWDSASHGSWLKVPIGKLATERTVPLDAATLAVLDEWMALRGPQRALPHPRLDRPADFLFLERGRRLTAYRLRQGLHDAATAAGLRGRDGQPLNLTPHQLRHTYATDLVNAGMSLQALMALLGHVSTEMTLRYASLAAPTIRAAYDEAMGKARTRLTLTIAPVGKPIVPDRIQWLRQEMLKTRVAHGYCSRQLAAEACPYANICEQCDNFVTATEFIPALQAQLADVTHLRDDAAERGWDTEIARHARVIASLQGHLDRLTRHATPSTDT</sequence>
<evidence type="ECO:0000256" key="3">
    <source>
        <dbReference type="ARBA" id="ARBA00023172"/>
    </source>
</evidence>
<evidence type="ECO:0000259" key="6">
    <source>
        <dbReference type="PROSITE" id="PS51900"/>
    </source>
</evidence>
<evidence type="ECO:0000313" key="7">
    <source>
        <dbReference type="EMBL" id="MDP9842591.1"/>
    </source>
</evidence>
<organism evidence="7 8">
    <name type="scientific">Streptosporangium lutulentum</name>
    <dbReference type="NCBI Taxonomy" id="1461250"/>
    <lineage>
        <taxon>Bacteria</taxon>
        <taxon>Bacillati</taxon>
        <taxon>Actinomycetota</taxon>
        <taxon>Actinomycetes</taxon>
        <taxon>Streptosporangiales</taxon>
        <taxon>Streptosporangiaceae</taxon>
        <taxon>Streptosporangium</taxon>
    </lineage>
</organism>
<dbReference type="PANTHER" id="PTHR30349">
    <property type="entry name" value="PHAGE INTEGRASE-RELATED"/>
    <property type="match status" value="1"/>
</dbReference>
<dbReference type="InterPro" id="IPR011010">
    <property type="entry name" value="DNA_brk_join_enz"/>
</dbReference>
<evidence type="ECO:0000256" key="1">
    <source>
        <dbReference type="ARBA" id="ARBA00008857"/>
    </source>
</evidence>
<dbReference type="InterPro" id="IPR044068">
    <property type="entry name" value="CB"/>
</dbReference>